<keyword evidence="2" id="KW-1185">Reference proteome</keyword>
<dbReference type="AlphaFoldDB" id="A0A226D854"/>
<proteinExistence type="predicted"/>
<gene>
    <name evidence="1" type="ORF">Fcan01_24207</name>
</gene>
<accession>A0A226D854</accession>
<comment type="caution">
    <text evidence="1">The sequence shown here is derived from an EMBL/GenBank/DDBJ whole genome shotgun (WGS) entry which is preliminary data.</text>
</comment>
<dbReference type="EMBL" id="LNIX01000031">
    <property type="protein sequence ID" value="OXA41034.1"/>
    <property type="molecule type" value="Genomic_DNA"/>
</dbReference>
<evidence type="ECO:0000313" key="1">
    <source>
        <dbReference type="EMBL" id="OXA41034.1"/>
    </source>
</evidence>
<organism evidence="1 2">
    <name type="scientific">Folsomia candida</name>
    <name type="common">Springtail</name>
    <dbReference type="NCBI Taxonomy" id="158441"/>
    <lineage>
        <taxon>Eukaryota</taxon>
        <taxon>Metazoa</taxon>
        <taxon>Ecdysozoa</taxon>
        <taxon>Arthropoda</taxon>
        <taxon>Hexapoda</taxon>
        <taxon>Collembola</taxon>
        <taxon>Entomobryomorpha</taxon>
        <taxon>Isotomoidea</taxon>
        <taxon>Isotomidae</taxon>
        <taxon>Proisotominae</taxon>
        <taxon>Folsomia</taxon>
    </lineage>
</organism>
<evidence type="ECO:0000313" key="2">
    <source>
        <dbReference type="Proteomes" id="UP000198287"/>
    </source>
</evidence>
<dbReference type="Proteomes" id="UP000198287">
    <property type="component" value="Unassembled WGS sequence"/>
</dbReference>
<protein>
    <submittedName>
        <fullName evidence="1">Uncharacterized protein</fullName>
    </submittedName>
</protein>
<reference evidence="1 2" key="1">
    <citation type="submission" date="2015-12" db="EMBL/GenBank/DDBJ databases">
        <title>The genome of Folsomia candida.</title>
        <authorList>
            <person name="Faddeeva A."/>
            <person name="Derks M.F."/>
            <person name="Anvar Y."/>
            <person name="Smit S."/>
            <person name="Van Straalen N."/>
            <person name="Roelofs D."/>
        </authorList>
    </citation>
    <scope>NUCLEOTIDE SEQUENCE [LARGE SCALE GENOMIC DNA]</scope>
    <source>
        <strain evidence="1 2">VU population</strain>
        <tissue evidence="1">Whole body</tissue>
    </source>
</reference>
<name>A0A226D854_FOLCA</name>
<sequence length="166" mass="19508">MLNYCTIQVFYERRSFRNWDTSYAELQNLNLNLNLNFAMEDISDPKNRYIRANASVTDRNGVVPKFPFPNSNFNLIFLNCHVALLLSPPTPLLHVMWGMAAFNEDPDFLIILDRFPERIHWQFNYYFALYSDFRLTSIILYNNVTSNTLSVVVQNKGLAHLLNEYI</sequence>